<evidence type="ECO:0000256" key="8">
    <source>
        <dbReference type="RuleBase" id="RU003943"/>
    </source>
</evidence>
<feature type="transmembrane region" description="Helical" evidence="9">
    <location>
        <begin position="286"/>
        <end position="306"/>
    </location>
</feature>
<evidence type="ECO:0000256" key="5">
    <source>
        <dbReference type="ARBA" id="ARBA00022692"/>
    </source>
</evidence>
<feature type="transmembrane region" description="Helical" evidence="9">
    <location>
        <begin position="169"/>
        <end position="191"/>
    </location>
</feature>
<dbReference type="Gene3D" id="1.10.3470.10">
    <property type="entry name" value="ABC transporter involved in vitamin B12 uptake, BtuC"/>
    <property type="match status" value="1"/>
</dbReference>
<feature type="transmembrane region" description="Helical" evidence="9">
    <location>
        <begin position="128"/>
        <end position="149"/>
    </location>
</feature>
<dbReference type="PANTHER" id="PTHR30477">
    <property type="entry name" value="ABC-TRANSPORTER METAL-BINDING PROTEIN"/>
    <property type="match status" value="1"/>
</dbReference>
<organism evidence="11">
    <name type="scientific">Candidatus Kentrum sp. FW</name>
    <dbReference type="NCBI Taxonomy" id="2126338"/>
    <lineage>
        <taxon>Bacteria</taxon>
        <taxon>Pseudomonadati</taxon>
        <taxon>Pseudomonadota</taxon>
        <taxon>Gammaproteobacteria</taxon>
        <taxon>Candidatus Kentrum</taxon>
    </lineage>
</organism>
<dbReference type="GO" id="GO:0046983">
    <property type="term" value="F:protein dimerization activity"/>
    <property type="evidence" value="ECO:0007669"/>
    <property type="project" value="InterPro"/>
</dbReference>
<dbReference type="PANTHER" id="PTHR30477:SF3">
    <property type="entry name" value="METAL TRANSPORT SYSTEM MEMBRANE PROTEIN CT_069-RELATED"/>
    <property type="match status" value="1"/>
</dbReference>
<dbReference type="InterPro" id="IPR036388">
    <property type="entry name" value="WH-like_DNA-bd_sf"/>
</dbReference>
<feature type="transmembrane region" description="Helical" evidence="9">
    <location>
        <begin position="95"/>
        <end position="116"/>
    </location>
</feature>
<dbReference type="EMBL" id="CAADEW010000004">
    <property type="protein sequence ID" value="VFJ43514.1"/>
    <property type="molecule type" value="Genomic_DNA"/>
</dbReference>
<comment type="similarity">
    <text evidence="2 8">Belongs to the ABC-3 integral membrane protein family.</text>
</comment>
<keyword evidence="5 8" id="KW-0812">Transmembrane</keyword>
<evidence type="ECO:0000259" key="10">
    <source>
        <dbReference type="Pfam" id="PF02742"/>
    </source>
</evidence>
<dbReference type="GO" id="GO:0055085">
    <property type="term" value="P:transmembrane transport"/>
    <property type="evidence" value="ECO:0007669"/>
    <property type="project" value="InterPro"/>
</dbReference>
<feature type="transmembrane region" description="Helical" evidence="9">
    <location>
        <begin position="233"/>
        <end position="252"/>
    </location>
</feature>
<feature type="domain" description="Iron dependent repressor metal binding and dimerisation" evidence="10">
    <location>
        <begin position="395"/>
        <end position="447"/>
    </location>
</feature>
<keyword evidence="4" id="KW-1003">Cell membrane</keyword>
<evidence type="ECO:0000256" key="3">
    <source>
        <dbReference type="ARBA" id="ARBA00022448"/>
    </source>
</evidence>
<feature type="transmembrane region" description="Helical" evidence="9">
    <location>
        <begin position="203"/>
        <end position="227"/>
    </location>
</feature>
<accession>A0A450RWL9</accession>
<dbReference type="GO" id="GO:0043190">
    <property type="term" value="C:ATP-binding cassette (ABC) transporter complex"/>
    <property type="evidence" value="ECO:0007669"/>
    <property type="project" value="InterPro"/>
</dbReference>
<dbReference type="InterPro" id="IPR001367">
    <property type="entry name" value="Fe_dep_repressor"/>
</dbReference>
<dbReference type="Pfam" id="PF00950">
    <property type="entry name" value="ABC-3"/>
    <property type="match status" value="1"/>
</dbReference>
<keyword evidence="6 9" id="KW-1133">Transmembrane helix</keyword>
<dbReference type="SUPFAM" id="SSF47979">
    <property type="entry name" value="Iron-dependent repressor protein, dimerization domain"/>
    <property type="match status" value="1"/>
</dbReference>
<evidence type="ECO:0000256" key="4">
    <source>
        <dbReference type="ARBA" id="ARBA00022475"/>
    </source>
</evidence>
<dbReference type="GO" id="GO:0046914">
    <property type="term" value="F:transition metal ion binding"/>
    <property type="evidence" value="ECO:0007669"/>
    <property type="project" value="InterPro"/>
</dbReference>
<dbReference type="Pfam" id="PF02742">
    <property type="entry name" value="Fe_dep_repr_C"/>
    <property type="match status" value="1"/>
</dbReference>
<proteinExistence type="inferred from homology"/>
<dbReference type="AlphaFoldDB" id="A0A450RWL9"/>
<keyword evidence="7 9" id="KW-0472">Membrane</keyword>
<keyword evidence="3 8" id="KW-0813">Transport</keyword>
<evidence type="ECO:0000256" key="1">
    <source>
        <dbReference type="ARBA" id="ARBA00004651"/>
    </source>
</evidence>
<feature type="transmembrane region" description="Helical" evidence="9">
    <location>
        <begin position="69"/>
        <end position="89"/>
    </location>
</feature>
<evidence type="ECO:0000313" key="11">
    <source>
        <dbReference type="EMBL" id="VFJ43514.1"/>
    </source>
</evidence>
<dbReference type="InterPro" id="IPR036421">
    <property type="entry name" value="Fe_dep_repressor_sf"/>
</dbReference>
<feature type="transmembrane region" description="Helical" evidence="9">
    <location>
        <begin position="39"/>
        <end position="60"/>
    </location>
</feature>
<dbReference type="CDD" id="cd06550">
    <property type="entry name" value="TM_ABC_iron-siderophores_like"/>
    <property type="match status" value="1"/>
</dbReference>
<name>A0A450RWL9_9GAMM</name>
<reference evidence="11" key="1">
    <citation type="submission" date="2019-02" db="EMBL/GenBank/DDBJ databases">
        <authorList>
            <person name="Gruber-Vodicka R. H."/>
            <person name="Seah K. B. B."/>
        </authorList>
    </citation>
    <scope>NUCLEOTIDE SEQUENCE</scope>
    <source>
        <strain evidence="11">BECK_BZ15</strain>
    </source>
</reference>
<dbReference type="InterPro" id="IPR001626">
    <property type="entry name" value="ABC_TroCD"/>
</dbReference>
<feature type="transmembrane region" description="Helical" evidence="9">
    <location>
        <begin position="259"/>
        <end position="280"/>
    </location>
</feature>
<evidence type="ECO:0000256" key="2">
    <source>
        <dbReference type="ARBA" id="ARBA00008034"/>
    </source>
</evidence>
<dbReference type="Gene3D" id="1.10.10.10">
    <property type="entry name" value="Winged helix-like DNA-binding domain superfamily/Winged helix DNA-binding domain"/>
    <property type="match status" value="1"/>
</dbReference>
<protein>
    <submittedName>
        <fullName evidence="11">Manganese/zinc/iron transport system permease protein</fullName>
    </submittedName>
</protein>
<dbReference type="InterPro" id="IPR037294">
    <property type="entry name" value="ABC_BtuC-like"/>
</dbReference>
<gene>
    <name evidence="11" type="ORF">BECKFW1821A_GA0114235_100463</name>
</gene>
<dbReference type="GO" id="GO:0010043">
    <property type="term" value="P:response to zinc ion"/>
    <property type="evidence" value="ECO:0007669"/>
    <property type="project" value="TreeGrafter"/>
</dbReference>
<evidence type="ECO:0000256" key="6">
    <source>
        <dbReference type="ARBA" id="ARBA00022989"/>
    </source>
</evidence>
<comment type="subcellular location">
    <subcellularLocation>
        <location evidence="1 8">Cell membrane</location>
        <topology evidence="1 8">Multi-pass membrane protein</topology>
    </subcellularLocation>
</comment>
<dbReference type="SUPFAM" id="SSF81345">
    <property type="entry name" value="ABC transporter involved in vitamin B12 uptake, BtuC"/>
    <property type="match status" value="1"/>
</dbReference>
<evidence type="ECO:0000256" key="7">
    <source>
        <dbReference type="ARBA" id="ARBA00023136"/>
    </source>
</evidence>
<sequence length="475" mass="51613">MTRPSGAAAMESLSGGELDLPTVADIVQVMLLQNYNTRLVVLSTMVLGIASGLVGTFLLLRKRSLMGDALSHACLPGIGIAFMVMVALGGTGKNLAGLLTGAIITSVAGVAMILLIRNTTRIKDDAAMGIVLSVFFGIGVAILGMAQSMPDASAAGLEFFIYGKAASMVWQDFVLITSVASFIAMASLLLFKEFTLLCFDEGFGYALGWPVNGLDMVMLGLVAAITVAGLQSVGLILIIAFLITPAAAARFWTADLKWMLVLSGVIGGVSGWLGSSMSALLPRLPAGAVIVLVATGVFVVGMIFGTERGVLLRYLRHRRLQRRVGYWNFLRAAYELIEAETRNRQEQLVTNWPVVLGDLAARRTWSEWEVRKLLRRARREGDIETPGHRHMQLSESGFGKAARLVRNHRLWQVYLLTHPDIAPQHVDRDADEVEHILGASMVRELEREMIRRGWRYPVPATSRGIGDSSGRRAPV</sequence>
<evidence type="ECO:0000256" key="9">
    <source>
        <dbReference type="SAM" id="Phobius"/>
    </source>
</evidence>